<dbReference type="AlphaFoldDB" id="X1RRN9"/>
<organism evidence="1">
    <name type="scientific">marine sediment metagenome</name>
    <dbReference type="NCBI Taxonomy" id="412755"/>
    <lineage>
        <taxon>unclassified sequences</taxon>
        <taxon>metagenomes</taxon>
        <taxon>ecological metagenomes</taxon>
    </lineage>
</organism>
<dbReference type="EMBL" id="BARV01036956">
    <property type="protein sequence ID" value="GAI58179.1"/>
    <property type="molecule type" value="Genomic_DNA"/>
</dbReference>
<dbReference type="NCBIfam" id="NF041539">
    <property type="entry name" value="choice_anch_R"/>
    <property type="match status" value="1"/>
</dbReference>
<comment type="caution">
    <text evidence="1">The sequence shown here is derived from an EMBL/GenBank/DDBJ whole genome shotgun (WGS) entry which is preliminary data.</text>
</comment>
<protein>
    <submittedName>
        <fullName evidence="1">Uncharacterized protein</fullName>
    </submittedName>
</protein>
<proteinExistence type="predicted"/>
<gene>
    <name evidence="1" type="ORF">S06H3_57291</name>
</gene>
<name>X1RRN9_9ZZZZ</name>
<sequence>MANRYEYYNTGFSAESAVHGALWKAQTFTPSVAHTITSVKLLIRRVLLPGTITVGIRETSVTGHPTGADLCSGTIDGDSLTGNWPGEWREITLGAGYNLDANTKYAIVVRALTGDGTNRLLWQEDLIATYVGGNYELSGNSGTSWNSTVEDDFMFEEWGAAIAIPPTVTTQAV</sequence>
<reference evidence="1" key="1">
    <citation type="journal article" date="2014" name="Front. Microbiol.">
        <title>High frequency of phylogenetically diverse reductive dehalogenase-homologous genes in deep subseafloor sedimentary metagenomes.</title>
        <authorList>
            <person name="Kawai M."/>
            <person name="Futagami T."/>
            <person name="Toyoda A."/>
            <person name="Takaki Y."/>
            <person name="Nishi S."/>
            <person name="Hori S."/>
            <person name="Arai W."/>
            <person name="Tsubouchi T."/>
            <person name="Morono Y."/>
            <person name="Uchiyama I."/>
            <person name="Ito T."/>
            <person name="Fujiyama A."/>
            <person name="Inagaki F."/>
            <person name="Takami H."/>
        </authorList>
    </citation>
    <scope>NUCLEOTIDE SEQUENCE</scope>
    <source>
        <strain evidence="1">Expedition CK06-06</strain>
    </source>
</reference>
<evidence type="ECO:0000313" key="1">
    <source>
        <dbReference type="EMBL" id="GAI58179.1"/>
    </source>
</evidence>
<accession>X1RRN9</accession>
<feature type="non-terminal residue" evidence="1">
    <location>
        <position position="173"/>
    </location>
</feature>